<dbReference type="PROSITE" id="PS50158">
    <property type="entry name" value="ZF_CCHC"/>
    <property type="match status" value="2"/>
</dbReference>
<feature type="region of interest" description="Disordered" evidence="2">
    <location>
        <begin position="181"/>
        <end position="211"/>
    </location>
</feature>
<dbReference type="AlphaFoldDB" id="A0A914QIF9"/>
<evidence type="ECO:0000313" key="5">
    <source>
        <dbReference type="WBParaSite" id="PDA_v2.g3352.t1"/>
    </source>
</evidence>
<feature type="region of interest" description="Disordered" evidence="2">
    <location>
        <begin position="108"/>
        <end position="147"/>
    </location>
</feature>
<reference evidence="5" key="1">
    <citation type="submission" date="2022-11" db="UniProtKB">
        <authorList>
            <consortium name="WormBaseParasite"/>
        </authorList>
    </citation>
    <scope>IDENTIFICATION</scope>
</reference>
<dbReference type="SMART" id="SM00343">
    <property type="entry name" value="ZnF_C2HC"/>
    <property type="match status" value="2"/>
</dbReference>
<dbReference type="GO" id="GO:0003676">
    <property type="term" value="F:nucleic acid binding"/>
    <property type="evidence" value="ECO:0007669"/>
    <property type="project" value="InterPro"/>
</dbReference>
<organism evidence="4 5">
    <name type="scientific">Panagrolaimus davidi</name>
    <dbReference type="NCBI Taxonomy" id="227884"/>
    <lineage>
        <taxon>Eukaryota</taxon>
        <taxon>Metazoa</taxon>
        <taxon>Ecdysozoa</taxon>
        <taxon>Nematoda</taxon>
        <taxon>Chromadorea</taxon>
        <taxon>Rhabditida</taxon>
        <taxon>Tylenchina</taxon>
        <taxon>Panagrolaimomorpha</taxon>
        <taxon>Panagrolaimoidea</taxon>
        <taxon>Panagrolaimidae</taxon>
        <taxon>Panagrolaimus</taxon>
    </lineage>
</organism>
<evidence type="ECO:0000256" key="1">
    <source>
        <dbReference type="PROSITE-ProRule" id="PRU00047"/>
    </source>
</evidence>
<proteinExistence type="predicted"/>
<feature type="domain" description="CCHC-type" evidence="3">
    <location>
        <begin position="223"/>
        <end position="236"/>
    </location>
</feature>
<dbReference type="Proteomes" id="UP000887578">
    <property type="component" value="Unplaced"/>
</dbReference>
<keyword evidence="4" id="KW-1185">Reference proteome</keyword>
<feature type="compositionally biased region" description="Basic and acidic residues" evidence="2">
    <location>
        <begin position="120"/>
        <end position="144"/>
    </location>
</feature>
<dbReference type="GO" id="GO:0008270">
    <property type="term" value="F:zinc ion binding"/>
    <property type="evidence" value="ECO:0007669"/>
    <property type="project" value="UniProtKB-KW"/>
</dbReference>
<protein>
    <submittedName>
        <fullName evidence="5">CCHC-type domain-containing protein</fullName>
    </submittedName>
</protein>
<evidence type="ECO:0000259" key="3">
    <source>
        <dbReference type="PROSITE" id="PS50158"/>
    </source>
</evidence>
<feature type="compositionally biased region" description="Acidic residues" evidence="2">
    <location>
        <begin position="181"/>
        <end position="209"/>
    </location>
</feature>
<dbReference type="GO" id="GO:0019899">
    <property type="term" value="F:enzyme binding"/>
    <property type="evidence" value="ECO:0007669"/>
    <property type="project" value="UniProtKB-ARBA"/>
</dbReference>
<accession>A0A914QIF9</accession>
<dbReference type="SUPFAM" id="SSF57756">
    <property type="entry name" value="Retrovirus zinc finger-like domains"/>
    <property type="match status" value="2"/>
</dbReference>
<keyword evidence="1" id="KW-0863">Zinc-finger</keyword>
<sequence>MAHENLNSFVERFEKLAEQATAGLSDEVKAQKLLDEFLLKLDPELAFLVRQTEPDTYTKALDVARKNEVFLKLKNIDTAKARIAPIQTSLSFENLDIDELARQVAENLRTDEGDSETNFEDQRDCYDDDQFDHNFDDEHRDNRQSYDNSNAHYDSRVCCYCGTPGHLVRNCHQRILQEEHEEDLEDEFEDQSGFDEDQFGYNDGQDDEQNYGNSDVPFDNRICYYCGKQGHVLRYCYQRKMQEEEDNMQQGYDDYHQVNAVNTRSTREEILKLKLQNESLKRQNRDLALFGKPF</sequence>
<evidence type="ECO:0000256" key="2">
    <source>
        <dbReference type="SAM" id="MobiDB-lite"/>
    </source>
</evidence>
<evidence type="ECO:0000313" key="4">
    <source>
        <dbReference type="Proteomes" id="UP000887578"/>
    </source>
</evidence>
<feature type="domain" description="CCHC-type" evidence="3">
    <location>
        <begin position="158"/>
        <end position="171"/>
    </location>
</feature>
<dbReference type="Gene3D" id="4.10.60.10">
    <property type="entry name" value="Zinc finger, CCHC-type"/>
    <property type="match status" value="1"/>
</dbReference>
<dbReference type="WBParaSite" id="PDA_v2.g3352.t1">
    <property type="protein sequence ID" value="PDA_v2.g3352.t1"/>
    <property type="gene ID" value="PDA_v2.g3352"/>
</dbReference>
<keyword evidence="1" id="KW-0479">Metal-binding</keyword>
<keyword evidence="1" id="KW-0862">Zinc</keyword>
<dbReference type="InterPro" id="IPR036875">
    <property type="entry name" value="Znf_CCHC_sf"/>
</dbReference>
<name>A0A914QIF9_9BILA</name>
<dbReference type="InterPro" id="IPR001878">
    <property type="entry name" value="Znf_CCHC"/>
</dbReference>